<feature type="transmembrane region" description="Helical" evidence="3">
    <location>
        <begin position="268"/>
        <end position="285"/>
    </location>
</feature>
<feature type="transmembrane region" description="Helical" evidence="3">
    <location>
        <begin position="241"/>
        <end position="262"/>
    </location>
</feature>
<feature type="domain" description="EamA" evidence="4">
    <location>
        <begin position="152"/>
        <end position="283"/>
    </location>
</feature>
<organism evidence="5 6">
    <name type="scientific">Paenibacillus phyllosphaerae</name>
    <dbReference type="NCBI Taxonomy" id="274593"/>
    <lineage>
        <taxon>Bacteria</taxon>
        <taxon>Bacillati</taxon>
        <taxon>Bacillota</taxon>
        <taxon>Bacilli</taxon>
        <taxon>Bacillales</taxon>
        <taxon>Paenibacillaceae</taxon>
        <taxon>Paenibacillus</taxon>
    </lineage>
</organism>
<dbReference type="Pfam" id="PF00892">
    <property type="entry name" value="EamA"/>
    <property type="match status" value="2"/>
</dbReference>
<feature type="transmembrane region" description="Helical" evidence="3">
    <location>
        <begin position="209"/>
        <end position="229"/>
    </location>
</feature>
<keyword evidence="3" id="KW-0472">Membrane</keyword>
<protein>
    <submittedName>
        <fullName evidence="5">Drug/metabolite transporter (DMT)-like permease</fullName>
    </submittedName>
</protein>
<dbReference type="PANTHER" id="PTHR22911:SF102">
    <property type="entry name" value="MEMBRANE PROTEIN"/>
    <property type="match status" value="1"/>
</dbReference>
<dbReference type="AlphaFoldDB" id="A0A7W5B3Q8"/>
<feature type="transmembrane region" description="Helical" evidence="3">
    <location>
        <begin position="12"/>
        <end position="30"/>
    </location>
</feature>
<dbReference type="SUPFAM" id="SSF103481">
    <property type="entry name" value="Multidrug resistance efflux transporter EmrE"/>
    <property type="match status" value="2"/>
</dbReference>
<dbReference type="FunFam" id="1.10.3730.20:FF:000010">
    <property type="entry name" value="EamA family transporter"/>
    <property type="match status" value="1"/>
</dbReference>
<dbReference type="Proteomes" id="UP000570361">
    <property type="component" value="Unassembled WGS sequence"/>
</dbReference>
<feature type="domain" description="EamA" evidence="4">
    <location>
        <begin position="11"/>
        <end position="138"/>
    </location>
</feature>
<evidence type="ECO:0000256" key="2">
    <source>
        <dbReference type="ARBA" id="ARBA00007362"/>
    </source>
</evidence>
<feature type="transmembrane region" description="Helical" evidence="3">
    <location>
        <begin position="182"/>
        <end position="203"/>
    </location>
</feature>
<feature type="transmembrane region" description="Helical" evidence="3">
    <location>
        <begin position="67"/>
        <end position="84"/>
    </location>
</feature>
<reference evidence="5 6" key="1">
    <citation type="submission" date="2020-08" db="EMBL/GenBank/DDBJ databases">
        <title>Genomic Encyclopedia of Type Strains, Phase III (KMG-III): the genomes of soil and plant-associated and newly described type strains.</title>
        <authorList>
            <person name="Whitman W."/>
        </authorList>
    </citation>
    <scope>NUCLEOTIDE SEQUENCE [LARGE SCALE GENOMIC DNA]</scope>
    <source>
        <strain evidence="5 6">CECT 5862</strain>
    </source>
</reference>
<feature type="transmembrane region" description="Helical" evidence="3">
    <location>
        <begin position="153"/>
        <end position="170"/>
    </location>
</feature>
<evidence type="ECO:0000313" key="6">
    <source>
        <dbReference type="Proteomes" id="UP000570361"/>
    </source>
</evidence>
<sequence>MNTLQSPFIRMLLAMAIFGSIGYAAGLTALSSFELVFVRCVCATLFLCAIWLLSGQYKKERWQRREVLIVLLSGIFLVFNWVFLFRSFELAPVTVGVSIYYLAPVLVLLIGSALFRERLTWISIGSIISCVVGTALVSGLGSQASLQQWMSSGVLWAFLAAVFYACMTLLSKGITMMSPYAVTMLQTLLGILILPPFVHFGAFGSLTGGNWATVAVIGVIHTGIVYYFYFSSVRALPARTISALAFLDPGIAIVLDILISGFRPSLPQAAGILLTFAGMAMSFLGSSDKERENPQEG</sequence>
<evidence type="ECO:0000256" key="1">
    <source>
        <dbReference type="ARBA" id="ARBA00004127"/>
    </source>
</evidence>
<dbReference type="InterPro" id="IPR000620">
    <property type="entry name" value="EamA_dom"/>
</dbReference>
<feature type="transmembrane region" description="Helical" evidence="3">
    <location>
        <begin position="90"/>
        <end position="114"/>
    </location>
</feature>
<proteinExistence type="inferred from homology"/>
<comment type="subcellular location">
    <subcellularLocation>
        <location evidence="1">Endomembrane system</location>
        <topology evidence="1">Multi-pass membrane protein</topology>
    </subcellularLocation>
</comment>
<evidence type="ECO:0000256" key="3">
    <source>
        <dbReference type="SAM" id="Phobius"/>
    </source>
</evidence>
<dbReference type="EMBL" id="JACHXK010000023">
    <property type="protein sequence ID" value="MBB3113870.1"/>
    <property type="molecule type" value="Genomic_DNA"/>
</dbReference>
<name>A0A7W5B3Q8_9BACL</name>
<evidence type="ECO:0000313" key="5">
    <source>
        <dbReference type="EMBL" id="MBB3113870.1"/>
    </source>
</evidence>
<accession>A0A7W5B3Q8</accession>
<feature type="transmembrane region" description="Helical" evidence="3">
    <location>
        <begin position="121"/>
        <end position="141"/>
    </location>
</feature>
<dbReference type="GO" id="GO:0016020">
    <property type="term" value="C:membrane"/>
    <property type="evidence" value="ECO:0007669"/>
    <property type="project" value="InterPro"/>
</dbReference>
<dbReference type="PANTHER" id="PTHR22911">
    <property type="entry name" value="ACYL-MALONYL CONDENSING ENZYME-RELATED"/>
    <property type="match status" value="1"/>
</dbReference>
<comment type="similarity">
    <text evidence="2">Belongs to the EamA transporter family.</text>
</comment>
<dbReference type="InterPro" id="IPR037185">
    <property type="entry name" value="EmrE-like"/>
</dbReference>
<keyword evidence="6" id="KW-1185">Reference proteome</keyword>
<keyword evidence="3" id="KW-0812">Transmembrane</keyword>
<feature type="transmembrane region" description="Helical" evidence="3">
    <location>
        <begin position="36"/>
        <end position="55"/>
    </location>
</feature>
<evidence type="ECO:0000259" key="4">
    <source>
        <dbReference type="Pfam" id="PF00892"/>
    </source>
</evidence>
<comment type="caution">
    <text evidence="5">The sequence shown here is derived from an EMBL/GenBank/DDBJ whole genome shotgun (WGS) entry which is preliminary data.</text>
</comment>
<keyword evidence="3" id="KW-1133">Transmembrane helix</keyword>
<dbReference type="RefSeq" id="WP_246427987.1">
    <property type="nucleotide sequence ID" value="NZ_JACHXK010000023.1"/>
</dbReference>
<gene>
    <name evidence="5" type="ORF">FHS18_005985</name>
</gene>